<protein>
    <recommendedName>
        <fullName evidence="5">Zn(2)-C6 fungal-type domain-containing protein</fullName>
    </recommendedName>
</protein>
<keyword evidence="4" id="KW-1185">Reference proteome</keyword>
<dbReference type="GO" id="GO:0008270">
    <property type="term" value="F:zinc ion binding"/>
    <property type="evidence" value="ECO:0007669"/>
    <property type="project" value="InterPro"/>
</dbReference>
<reference evidence="3" key="1">
    <citation type="submission" date="2020-04" db="EMBL/GenBank/DDBJ databases">
        <title>Genome Assembly and Annotation of Botryosphaeria dothidea sdau 11-99, a Latent Pathogen of Apple Fruit Ring Rot in China.</title>
        <authorList>
            <person name="Yu C."/>
            <person name="Diao Y."/>
            <person name="Lu Q."/>
            <person name="Zhao J."/>
            <person name="Cui S."/>
            <person name="Peng C."/>
            <person name="He B."/>
            <person name="Liu H."/>
        </authorList>
    </citation>
    <scope>NUCLEOTIDE SEQUENCE [LARGE SCALE GENOMIC DNA]</scope>
    <source>
        <strain evidence="3">Sdau11-99</strain>
    </source>
</reference>
<dbReference type="EMBL" id="WWBZ02000034">
    <property type="protein sequence ID" value="KAF4306101.1"/>
    <property type="molecule type" value="Genomic_DNA"/>
</dbReference>
<accession>A0A8H4N4X7</accession>
<dbReference type="SUPFAM" id="SSF57701">
    <property type="entry name" value="Zn2/Cys6 DNA-binding domain"/>
    <property type="match status" value="1"/>
</dbReference>
<organism evidence="3 4">
    <name type="scientific">Botryosphaeria dothidea</name>
    <dbReference type="NCBI Taxonomy" id="55169"/>
    <lineage>
        <taxon>Eukaryota</taxon>
        <taxon>Fungi</taxon>
        <taxon>Dikarya</taxon>
        <taxon>Ascomycota</taxon>
        <taxon>Pezizomycotina</taxon>
        <taxon>Dothideomycetes</taxon>
        <taxon>Dothideomycetes incertae sedis</taxon>
        <taxon>Botryosphaeriales</taxon>
        <taxon>Botryosphaeriaceae</taxon>
        <taxon>Botryosphaeria</taxon>
    </lineage>
</organism>
<evidence type="ECO:0000313" key="3">
    <source>
        <dbReference type="EMBL" id="KAF4306101.1"/>
    </source>
</evidence>
<comment type="caution">
    <text evidence="3">The sequence shown here is derived from an EMBL/GenBank/DDBJ whole genome shotgun (WGS) entry which is preliminary data.</text>
</comment>
<feature type="region of interest" description="Disordered" evidence="2">
    <location>
        <begin position="109"/>
        <end position="145"/>
    </location>
</feature>
<evidence type="ECO:0000256" key="2">
    <source>
        <dbReference type="SAM" id="MobiDB-lite"/>
    </source>
</evidence>
<dbReference type="InterPro" id="IPR001138">
    <property type="entry name" value="Zn2Cys6_DnaBD"/>
</dbReference>
<dbReference type="InterPro" id="IPR036864">
    <property type="entry name" value="Zn2-C6_fun-type_DNA-bd_sf"/>
</dbReference>
<name>A0A8H4N4X7_9PEZI</name>
<dbReference type="CDD" id="cd00067">
    <property type="entry name" value="GAL4"/>
    <property type="match status" value="1"/>
</dbReference>
<dbReference type="Proteomes" id="UP000572817">
    <property type="component" value="Unassembled WGS sequence"/>
</dbReference>
<dbReference type="AlphaFoldDB" id="A0A8H4N4X7"/>
<evidence type="ECO:0008006" key="5">
    <source>
        <dbReference type="Google" id="ProtNLM"/>
    </source>
</evidence>
<evidence type="ECO:0000256" key="1">
    <source>
        <dbReference type="ARBA" id="ARBA00023242"/>
    </source>
</evidence>
<sequence length="221" mass="23960">MPRHQRTEATHNDANGSQTAELGAGQPAAEPEPEDPYDDEAVKYKLKWVIDEEARKTCLTCRLRKRRCDQERPDATAARARVSFAYPTQSWLAAYGLSGNKLFLVSKDSKPNSVEDTSDSVKCGASEAAMKTEPSALQLPDEEGSGNDAEDAAAACVKQMKLTSSDDGGEYCIICNNGEDVSEEKGLECEGGACSDASVRRRSPILAEMEGEWTWVGWSSG</sequence>
<feature type="region of interest" description="Disordered" evidence="2">
    <location>
        <begin position="1"/>
        <end position="38"/>
    </location>
</feature>
<feature type="compositionally biased region" description="Basic and acidic residues" evidence="2">
    <location>
        <begin position="1"/>
        <end position="11"/>
    </location>
</feature>
<keyword evidence="1" id="KW-0539">Nucleus</keyword>
<proteinExistence type="predicted"/>
<gene>
    <name evidence="3" type="ORF">GTA08_BOTSDO14156</name>
</gene>
<dbReference type="GO" id="GO:0000981">
    <property type="term" value="F:DNA-binding transcription factor activity, RNA polymerase II-specific"/>
    <property type="evidence" value="ECO:0007669"/>
    <property type="project" value="InterPro"/>
</dbReference>
<evidence type="ECO:0000313" key="4">
    <source>
        <dbReference type="Proteomes" id="UP000572817"/>
    </source>
</evidence>